<name>G4YGS0_PHYSP</name>
<dbReference type="GeneID" id="20640946"/>
<feature type="region of interest" description="Disordered" evidence="1">
    <location>
        <begin position="240"/>
        <end position="323"/>
    </location>
</feature>
<gene>
    <name evidence="2" type="ORF">PHYSODRAFT_293131</name>
</gene>
<reference evidence="2 3" key="1">
    <citation type="journal article" date="2006" name="Science">
        <title>Phytophthora genome sequences uncover evolutionary origins and mechanisms of pathogenesis.</title>
        <authorList>
            <person name="Tyler B.M."/>
            <person name="Tripathy S."/>
            <person name="Zhang X."/>
            <person name="Dehal P."/>
            <person name="Jiang R.H."/>
            <person name="Aerts A."/>
            <person name="Arredondo F.D."/>
            <person name="Baxter L."/>
            <person name="Bensasson D."/>
            <person name="Beynon J.L."/>
            <person name="Chapman J."/>
            <person name="Damasceno C.M."/>
            <person name="Dorrance A.E."/>
            <person name="Dou D."/>
            <person name="Dickerman A.W."/>
            <person name="Dubchak I.L."/>
            <person name="Garbelotto M."/>
            <person name="Gijzen M."/>
            <person name="Gordon S.G."/>
            <person name="Govers F."/>
            <person name="Grunwald N.J."/>
            <person name="Huang W."/>
            <person name="Ivors K.L."/>
            <person name="Jones R.W."/>
            <person name="Kamoun S."/>
            <person name="Krampis K."/>
            <person name="Lamour K.H."/>
            <person name="Lee M.K."/>
            <person name="McDonald W.H."/>
            <person name="Medina M."/>
            <person name="Meijer H.J."/>
            <person name="Nordberg E.K."/>
            <person name="Maclean D.J."/>
            <person name="Ospina-Giraldo M.D."/>
            <person name="Morris P.F."/>
            <person name="Phuntumart V."/>
            <person name="Putnam N.H."/>
            <person name="Rash S."/>
            <person name="Rose J.K."/>
            <person name="Sakihama Y."/>
            <person name="Salamov A.A."/>
            <person name="Savidor A."/>
            <person name="Scheuring C.F."/>
            <person name="Smith B.M."/>
            <person name="Sobral B.W."/>
            <person name="Terry A."/>
            <person name="Torto-Alalibo T.A."/>
            <person name="Win J."/>
            <person name="Xu Z."/>
            <person name="Zhang H."/>
            <person name="Grigoriev I.V."/>
            <person name="Rokhsar D.S."/>
            <person name="Boore J.L."/>
        </authorList>
    </citation>
    <scope>NUCLEOTIDE SEQUENCE [LARGE SCALE GENOMIC DNA]</scope>
    <source>
        <strain evidence="2 3">P6497</strain>
    </source>
</reference>
<dbReference type="Proteomes" id="UP000002640">
    <property type="component" value="Unassembled WGS sequence"/>
</dbReference>
<feature type="compositionally biased region" description="Basic and acidic residues" evidence="1">
    <location>
        <begin position="260"/>
        <end position="280"/>
    </location>
</feature>
<feature type="compositionally biased region" description="Polar residues" evidence="1">
    <location>
        <begin position="351"/>
        <end position="367"/>
    </location>
</feature>
<feature type="compositionally biased region" description="Basic residues" evidence="1">
    <location>
        <begin position="245"/>
        <end position="259"/>
    </location>
</feature>
<proteinExistence type="predicted"/>
<evidence type="ECO:0000313" key="2">
    <source>
        <dbReference type="EMBL" id="EGZ27029.1"/>
    </source>
</evidence>
<dbReference type="AlphaFoldDB" id="G4YGS0"/>
<keyword evidence="3" id="KW-1185">Reference proteome</keyword>
<dbReference type="KEGG" id="psoj:PHYSODRAFT_293131"/>
<accession>G4YGS0</accession>
<feature type="region of interest" description="Disordered" evidence="1">
    <location>
        <begin position="28"/>
        <end position="60"/>
    </location>
</feature>
<evidence type="ECO:0000256" key="1">
    <source>
        <dbReference type="SAM" id="MobiDB-lite"/>
    </source>
</evidence>
<organism evidence="2 3">
    <name type="scientific">Phytophthora sojae (strain P6497)</name>
    <name type="common">Soybean stem and root rot agent</name>
    <name type="synonym">Phytophthora megasperma f. sp. glycines</name>
    <dbReference type="NCBI Taxonomy" id="1094619"/>
    <lineage>
        <taxon>Eukaryota</taxon>
        <taxon>Sar</taxon>
        <taxon>Stramenopiles</taxon>
        <taxon>Oomycota</taxon>
        <taxon>Peronosporomycetes</taxon>
        <taxon>Peronosporales</taxon>
        <taxon>Peronosporaceae</taxon>
        <taxon>Phytophthora</taxon>
    </lineage>
</organism>
<feature type="region of interest" description="Disordered" evidence="1">
    <location>
        <begin position="347"/>
        <end position="373"/>
    </location>
</feature>
<protein>
    <submittedName>
        <fullName evidence="2">Uncharacterized protein</fullName>
    </submittedName>
</protein>
<dbReference type="InParanoid" id="G4YGS0"/>
<sequence length="619" mass="69956">MLKLRRIPALTPAIPQFAFFQRNEVSPAATPHEIPRPSLGLASDPSYDVEPVPSAGRPTRARDSALPWIPVLLKQGETTQQYENAFKDWLRRRDAELDSLHSRPEVERRFRLDFADSRAWELRRKSVSTATRSHRARSREELLEMEEMSPDAFLRSVERFGPNGPLRAGKKLKPIAVVLRPNEPRRYFEQNFERWLESKEVTLAELQDDPEEERCYRQAFAYTRAREHVARVQCGYFSPTSNKQLRPRFRSRSRGRSTSRSRDKRNFRESGSRTRGTSRESRRRKSRDSDRCDSNWSRKHSSRSSEKRVRDLGGGTPPAQDAVSLLSPTASSLNPASEAGVEFSAGKATGGLSTSDNASSTDQSPDLPTSFVDEGQTSVETNKASETLATVRQLAPVEALNRPANPEINIFSAAMNQQQLRQEILITTQILARAKRVTVDSTKQRLVEEYTRVVECILAYAKEMAAYDEAEATRCRQEMEMKMSVEIERQRRDSALAAVLVHEWRDHKEQLDQMLARSDCPNSLVVSHAELAAVYNRMMHNDLTVARLQGKLRGLLVAGNLHQNERLRGLKALSSDLNAALLEKPLLDAAHDKLCASMLQSSATLVLKLQKLQLSASIS</sequence>
<evidence type="ECO:0000313" key="3">
    <source>
        <dbReference type="Proteomes" id="UP000002640"/>
    </source>
</evidence>
<dbReference type="EMBL" id="JH159151">
    <property type="protein sequence ID" value="EGZ27029.1"/>
    <property type="molecule type" value="Genomic_DNA"/>
</dbReference>
<dbReference type="RefSeq" id="XP_009514304.1">
    <property type="nucleotide sequence ID" value="XM_009516009.1"/>
</dbReference>